<feature type="region of interest" description="Disordered" evidence="7">
    <location>
        <begin position="171"/>
        <end position="194"/>
    </location>
</feature>
<dbReference type="Pfam" id="PF13696">
    <property type="entry name" value="zf-CCHC_2"/>
    <property type="match status" value="1"/>
</dbReference>
<dbReference type="InterPro" id="IPR001878">
    <property type="entry name" value="Znf_CCHC"/>
</dbReference>
<keyword evidence="5" id="KW-0539">Nucleus</keyword>
<dbReference type="SUPFAM" id="SSF57756">
    <property type="entry name" value="Retrovirus zinc finger-like domains"/>
    <property type="match status" value="1"/>
</dbReference>
<dbReference type="GO" id="GO:0006397">
    <property type="term" value="P:mRNA processing"/>
    <property type="evidence" value="ECO:0007669"/>
    <property type="project" value="InterPro"/>
</dbReference>
<dbReference type="PANTHER" id="PTHR15439">
    <property type="entry name" value="RETINOBLASTOMA-BINDING PROTEIN 6"/>
    <property type="match status" value="1"/>
</dbReference>
<dbReference type="GO" id="GO:0061630">
    <property type="term" value="F:ubiquitin protein ligase activity"/>
    <property type="evidence" value="ECO:0007669"/>
    <property type="project" value="InterPro"/>
</dbReference>
<dbReference type="PROSITE" id="PS51282">
    <property type="entry name" value="DWNN"/>
    <property type="match status" value="1"/>
</dbReference>
<evidence type="ECO:0000256" key="3">
    <source>
        <dbReference type="ARBA" id="ARBA00022771"/>
    </source>
</evidence>
<dbReference type="PROSITE" id="PS50158">
    <property type="entry name" value="ZF_CCHC"/>
    <property type="match status" value="1"/>
</dbReference>
<feature type="region of interest" description="Disordered" evidence="7">
    <location>
        <begin position="81"/>
        <end position="140"/>
    </location>
</feature>
<dbReference type="PROSITE" id="PS50089">
    <property type="entry name" value="ZF_RING_2"/>
    <property type="match status" value="1"/>
</dbReference>
<dbReference type="PANTHER" id="PTHR15439:SF0">
    <property type="entry name" value="CELL DIVISION CYCLE AND APOPTOSIS REGULATOR PROTEIN 1-RELATED"/>
    <property type="match status" value="1"/>
</dbReference>
<dbReference type="Proteomes" id="UP000268162">
    <property type="component" value="Unassembled WGS sequence"/>
</dbReference>
<organism evidence="11 12">
    <name type="scientific">Dimargaris cristalligena</name>
    <dbReference type="NCBI Taxonomy" id="215637"/>
    <lineage>
        <taxon>Eukaryota</taxon>
        <taxon>Fungi</taxon>
        <taxon>Fungi incertae sedis</taxon>
        <taxon>Zoopagomycota</taxon>
        <taxon>Kickxellomycotina</taxon>
        <taxon>Dimargaritomycetes</taxon>
        <taxon>Dimargaritales</taxon>
        <taxon>Dimargaritaceae</taxon>
        <taxon>Dimargaris</taxon>
    </lineage>
</organism>
<dbReference type="Gene3D" id="3.10.20.90">
    <property type="entry name" value="Phosphatidylinositol 3-kinase Catalytic Subunit, Chain A, domain 1"/>
    <property type="match status" value="1"/>
</dbReference>
<dbReference type="STRING" id="215637.A0A4P9ZQV1"/>
<dbReference type="SUPFAM" id="SSF57850">
    <property type="entry name" value="RING/U-box"/>
    <property type="match status" value="1"/>
</dbReference>
<name>A0A4P9ZQV1_9FUNG</name>
<proteinExistence type="predicted"/>
<feature type="non-terminal residue" evidence="11">
    <location>
        <position position="378"/>
    </location>
</feature>
<dbReference type="Gene3D" id="4.10.60.10">
    <property type="entry name" value="Zinc finger, CCHC-type"/>
    <property type="match status" value="1"/>
</dbReference>
<accession>A0A4P9ZQV1</accession>
<feature type="compositionally biased region" description="Low complexity" evidence="7">
    <location>
        <begin position="128"/>
        <end position="139"/>
    </location>
</feature>
<dbReference type="GO" id="GO:0003676">
    <property type="term" value="F:nucleic acid binding"/>
    <property type="evidence" value="ECO:0007669"/>
    <property type="project" value="InterPro"/>
</dbReference>
<evidence type="ECO:0000256" key="7">
    <source>
        <dbReference type="SAM" id="MobiDB-lite"/>
    </source>
</evidence>
<evidence type="ECO:0000313" key="12">
    <source>
        <dbReference type="Proteomes" id="UP000268162"/>
    </source>
</evidence>
<feature type="compositionally biased region" description="Polar residues" evidence="7">
    <location>
        <begin position="110"/>
        <end position="127"/>
    </location>
</feature>
<protein>
    <submittedName>
        <fullName evidence="11">DWNN domain-containing protein</fullName>
    </submittedName>
</protein>
<gene>
    <name evidence="11" type="ORF">BJ085DRAFT_20725</name>
</gene>
<evidence type="ECO:0000256" key="1">
    <source>
        <dbReference type="ARBA" id="ARBA00004123"/>
    </source>
</evidence>
<dbReference type="EMBL" id="ML002766">
    <property type="protein sequence ID" value="RKP35874.1"/>
    <property type="molecule type" value="Genomic_DNA"/>
</dbReference>
<dbReference type="AlphaFoldDB" id="A0A4P9ZQV1"/>
<dbReference type="CDD" id="cd16620">
    <property type="entry name" value="vRING-HC-C4C4_RBBP6"/>
    <property type="match status" value="1"/>
</dbReference>
<feature type="domain" description="DWNN" evidence="10">
    <location>
        <begin position="4"/>
        <end position="76"/>
    </location>
</feature>
<dbReference type="InterPro" id="IPR036875">
    <property type="entry name" value="Znf_CCHC_sf"/>
</dbReference>
<dbReference type="SMART" id="SM00343">
    <property type="entry name" value="ZnF_C2HC"/>
    <property type="match status" value="1"/>
</dbReference>
<evidence type="ECO:0000313" key="11">
    <source>
        <dbReference type="EMBL" id="RKP35874.1"/>
    </source>
</evidence>
<dbReference type="InterPro" id="IPR001841">
    <property type="entry name" value="Znf_RING"/>
</dbReference>
<keyword evidence="12" id="KW-1185">Reference proteome</keyword>
<dbReference type="GO" id="GO:0006511">
    <property type="term" value="P:ubiquitin-dependent protein catabolic process"/>
    <property type="evidence" value="ECO:0007669"/>
    <property type="project" value="TreeGrafter"/>
</dbReference>
<evidence type="ECO:0000256" key="2">
    <source>
        <dbReference type="ARBA" id="ARBA00022723"/>
    </source>
</evidence>
<evidence type="ECO:0000259" key="8">
    <source>
        <dbReference type="PROSITE" id="PS50089"/>
    </source>
</evidence>
<dbReference type="InterPro" id="IPR013083">
    <property type="entry name" value="Znf_RING/FYVE/PHD"/>
</dbReference>
<comment type="subcellular location">
    <subcellularLocation>
        <location evidence="1">Nucleus</location>
    </subcellularLocation>
</comment>
<dbReference type="GO" id="GO:0016567">
    <property type="term" value="P:protein ubiquitination"/>
    <property type="evidence" value="ECO:0007669"/>
    <property type="project" value="InterPro"/>
</dbReference>
<feature type="domain" description="RING-type" evidence="8">
    <location>
        <begin position="296"/>
        <end position="340"/>
    </location>
</feature>
<dbReference type="InterPro" id="IPR014891">
    <property type="entry name" value="DWNN_domain"/>
</dbReference>
<keyword evidence="4" id="KW-0862">Zinc</keyword>
<keyword evidence="3 6" id="KW-0863">Zinc-finger</keyword>
<feature type="compositionally biased region" description="Gly residues" evidence="7">
    <location>
        <begin position="86"/>
        <end position="98"/>
    </location>
</feature>
<keyword evidence="2" id="KW-0479">Metal-binding</keyword>
<dbReference type="GO" id="GO:0008270">
    <property type="term" value="F:zinc ion binding"/>
    <property type="evidence" value="ECO:0007669"/>
    <property type="project" value="UniProtKB-KW"/>
</dbReference>
<sequence length="378" mass="41141">MSLIHYKFKASKNYSSVVFDGLSISLYDLKQEVLKANKLDPESFDVIISNAQTGEDYTEDNSLISRNTSVFVRRIPVKPGRSGLSSGYGGGLSGGGGRNYPPVSGAPSGYPSNPTPTGGATSSNWNVGSSMSQFGSSSMPLTEEEGIQRMFQQSSQQWEQRAEELATSHAKLNRYRPQPRNPLGPGGGQQANRPLPPNYVCHRCGQKGHWIFNCPTNAEKNFGQPRIKRTTGIPKSFLQKIDALPEDKGAMVTEDGSLVVAQANDAAWQKFHKSSQQTVATDAGLEGITVPADFKCALCQGLIKEAVRTPCCQTAYCDDCITGALLDTHPSSHFTCPHCRKSALVPDQLIPDPALRQRIDHHIQQWVTNQSQTPTTSD</sequence>
<dbReference type="InterPro" id="IPR025829">
    <property type="entry name" value="Zn_knuckle_CX2CX3GHX4C"/>
</dbReference>
<reference evidence="12" key="1">
    <citation type="journal article" date="2018" name="Nat. Microbiol.">
        <title>Leveraging single-cell genomics to expand the fungal tree of life.</title>
        <authorList>
            <person name="Ahrendt S.R."/>
            <person name="Quandt C.A."/>
            <person name="Ciobanu D."/>
            <person name="Clum A."/>
            <person name="Salamov A."/>
            <person name="Andreopoulos B."/>
            <person name="Cheng J.F."/>
            <person name="Woyke T."/>
            <person name="Pelin A."/>
            <person name="Henrissat B."/>
            <person name="Reynolds N.K."/>
            <person name="Benny G.L."/>
            <person name="Smith M.E."/>
            <person name="James T.Y."/>
            <person name="Grigoriev I.V."/>
        </authorList>
    </citation>
    <scope>NUCLEOTIDE SEQUENCE [LARGE SCALE GENOMIC DNA]</scope>
    <source>
        <strain evidence="12">RSA 468</strain>
    </source>
</reference>
<evidence type="ECO:0000259" key="9">
    <source>
        <dbReference type="PROSITE" id="PS50158"/>
    </source>
</evidence>
<dbReference type="GO" id="GO:0005634">
    <property type="term" value="C:nucleus"/>
    <property type="evidence" value="ECO:0007669"/>
    <property type="project" value="UniProtKB-SubCell"/>
</dbReference>
<dbReference type="Pfam" id="PF08783">
    <property type="entry name" value="DWNN"/>
    <property type="match status" value="1"/>
</dbReference>
<feature type="domain" description="CCHC-type" evidence="9">
    <location>
        <begin position="201"/>
        <end position="215"/>
    </location>
</feature>
<dbReference type="SMART" id="SM01180">
    <property type="entry name" value="DWNN"/>
    <property type="match status" value="1"/>
</dbReference>
<evidence type="ECO:0000256" key="4">
    <source>
        <dbReference type="ARBA" id="ARBA00022833"/>
    </source>
</evidence>
<evidence type="ECO:0000256" key="5">
    <source>
        <dbReference type="ARBA" id="ARBA00023242"/>
    </source>
</evidence>
<evidence type="ECO:0000259" key="10">
    <source>
        <dbReference type="PROSITE" id="PS51282"/>
    </source>
</evidence>
<dbReference type="Gene3D" id="3.30.40.10">
    <property type="entry name" value="Zinc/RING finger domain, C3HC4 (zinc finger)"/>
    <property type="match status" value="1"/>
</dbReference>
<dbReference type="InterPro" id="IPR033489">
    <property type="entry name" value="RBBP6"/>
</dbReference>
<evidence type="ECO:0000256" key="6">
    <source>
        <dbReference type="PROSITE-ProRule" id="PRU00047"/>
    </source>
</evidence>